<keyword evidence="5" id="KW-0697">Rotamase</keyword>
<keyword evidence="6 9" id="KW-0413">Isomerase</keyword>
<evidence type="ECO:0000259" key="8">
    <source>
        <dbReference type="PROSITE" id="PS50072"/>
    </source>
</evidence>
<dbReference type="PANTHER" id="PTHR11071:SF561">
    <property type="entry name" value="PEPTIDYL-PROLYL CIS-TRANS ISOMERASE D-RELATED"/>
    <property type="match status" value="1"/>
</dbReference>
<evidence type="ECO:0000256" key="3">
    <source>
        <dbReference type="ARBA" id="ARBA00022737"/>
    </source>
</evidence>
<dbReference type="FunFam" id="2.40.100.10:FF:000025">
    <property type="entry name" value="Peptidyl-prolyl cis-trans isomerase CYP19-2"/>
    <property type="match status" value="1"/>
</dbReference>
<evidence type="ECO:0000256" key="7">
    <source>
        <dbReference type="PROSITE-ProRule" id="PRU00339"/>
    </source>
</evidence>
<dbReference type="STRING" id="307972.A0A2G8LLY7"/>
<evidence type="ECO:0000313" key="10">
    <source>
        <dbReference type="Proteomes" id="UP000230750"/>
    </source>
</evidence>
<reference evidence="9 10" key="1">
    <citation type="journal article" date="2017" name="PLoS Biol.">
        <title>The sea cucumber genome provides insights into morphological evolution and visceral regeneration.</title>
        <authorList>
            <person name="Zhang X."/>
            <person name="Sun L."/>
            <person name="Yuan J."/>
            <person name="Sun Y."/>
            <person name="Gao Y."/>
            <person name="Zhang L."/>
            <person name="Li S."/>
            <person name="Dai H."/>
            <person name="Hamel J.F."/>
            <person name="Liu C."/>
            <person name="Yu Y."/>
            <person name="Liu S."/>
            <person name="Lin W."/>
            <person name="Guo K."/>
            <person name="Jin S."/>
            <person name="Xu P."/>
            <person name="Storey K.B."/>
            <person name="Huan P."/>
            <person name="Zhang T."/>
            <person name="Zhou Y."/>
            <person name="Zhang J."/>
            <person name="Lin C."/>
            <person name="Li X."/>
            <person name="Xing L."/>
            <person name="Huo D."/>
            <person name="Sun M."/>
            <person name="Wang L."/>
            <person name="Mercier A."/>
            <person name="Li F."/>
            <person name="Yang H."/>
            <person name="Xiang J."/>
        </authorList>
    </citation>
    <scope>NUCLEOTIDE SEQUENCE [LARGE SCALE GENOMIC DNA]</scope>
    <source>
        <strain evidence="9">Shaxun</strain>
        <tissue evidence="9">Muscle</tissue>
    </source>
</reference>
<dbReference type="InterPro" id="IPR020892">
    <property type="entry name" value="Cyclophilin-type_PPIase_CS"/>
</dbReference>
<keyword evidence="3" id="KW-0677">Repeat</keyword>
<dbReference type="GO" id="GO:0016018">
    <property type="term" value="F:cyclosporin A binding"/>
    <property type="evidence" value="ECO:0007669"/>
    <property type="project" value="TreeGrafter"/>
</dbReference>
<dbReference type="Proteomes" id="UP000230750">
    <property type="component" value="Unassembled WGS sequence"/>
</dbReference>
<dbReference type="GO" id="GO:0006457">
    <property type="term" value="P:protein folding"/>
    <property type="evidence" value="ECO:0007669"/>
    <property type="project" value="InterPro"/>
</dbReference>
<dbReference type="InterPro" id="IPR019734">
    <property type="entry name" value="TPR_rpt"/>
</dbReference>
<dbReference type="EMBL" id="MRZV01000038">
    <property type="protein sequence ID" value="PIK61222.1"/>
    <property type="molecule type" value="Genomic_DNA"/>
</dbReference>
<dbReference type="Pfam" id="PF00160">
    <property type="entry name" value="Pro_isomerase"/>
    <property type="match status" value="1"/>
</dbReference>
<comment type="caution">
    <text evidence="9">The sequence shown here is derived from an EMBL/GenBank/DDBJ whole genome shotgun (WGS) entry which is preliminary data.</text>
</comment>
<dbReference type="PROSITE" id="PS00170">
    <property type="entry name" value="CSA_PPIASE_1"/>
    <property type="match status" value="1"/>
</dbReference>
<dbReference type="AlphaFoldDB" id="A0A2G8LLY7"/>
<feature type="domain" description="PPIase cyclophilin-type" evidence="8">
    <location>
        <begin position="27"/>
        <end position="182"/>
    </location>
</feature>
<name>A0A2G8LLY7_STIJA</name>
<dbReference type="FunFam" id="1.25.40.10:FF:000029">
    <property type="entry name" value="peptidyl-prolyl cis-trans isomerase D"/>
    <property type="match status" value="1"/>
</dbReference>
<dbReference type="OrthoDB" id="407558at2759"/>
<dbReference type="Gene3D" id="1.25.40.10">
    <property type="entry name" value="Tetratricopeptide repeat domain"/>
    <property type="match status" value="1"/>
</dbReference>
<dbReference type="SUPFAM" id="SSF48452">
    <property type="entry name" value="TPR-like"/>
    <property type="match status" value="1"/>
</dbReference>
<keyword evidence="4 7" id="KW-0802">TPR repeat</keyword>
<evidence type="ECO:0000256" key="4">
    <source>
        <dbReference type="ARBA" id="ARBA00022803"/>
    </source>
</evidence>
<accession>A0A2G8LLY7</accession>
<dbReference type="PRINTS" id="PR00153">
    <property type="entry name" value="CSAPPISMRASE"/>
</dbReference>
<dbReference type="PROSITE" id="PS50072">
    <property type="entry name" value="CSA_PPIASE_2"/>
    <property type="match status" value="1"/>
</dbReference>
<dbReference type="InterPro" id="IPR002130">
    <property type="entry name" value="Cyclophilin-type_PPIase_dom"/>
</dbReference>
<protein>
    <recommendedName>
        <fullName evidence="2">peptidylprolyl isomerase</fullName>
        <ecNumber evidence="2">5.2.1.8</ecNumber>
    </recommendedName>
</protein>
<dbReference type="CDD" id="cd01926">
    <property type="entry name" value="cyclophilin_ABH_like"/>
    <property type="match status" value="1"/>
</dbReference>
<dbReference type="Gene3D" id="2.40.100.10">
    <property type="entry name" value="Cyclophilin-like"/>
    <property type="match status" value="1"/>
</dbReference>
<proteinExistence type="predicted"/>
<evidence type="ECO:0000313" key="9">
    <source>
        <dbReference type="EMBL" id="PIK61222.1"/>
    </source>
</evidence>
<dbReference type="InterPro" id="IPR029000">
    <property type="entry name" value="Cyclophilin-like_dom_sf"/>
</dbReference>
<keyword evidence="10" id="KW-1185">Reference proteome</keyword>
<organism evidence="9 10">
    <name type="scientific">Stichopus japonicus</name>
    <name type="common">Sea cucumber</name>
    <dbReference type="NCBI Taxonomy" id="307972"/>
    <lineage>
        <taxon>Eukaryota</taxon>
        <taxon>Metazoa</taxon>
        <taxon>Echinodermata</taxon>
        <taxon>Eleutherozoa</taxon>
        <taxon>Echinozoa</taxon>
        <taxon>Holothuroidea</taxon>
        <taxon>Aspidochirotacea</taxon>
        <taxon>Aspidochirotida</taxon>
        <taxon>Stichopodidae</taxon>
        <taxon>Apostichopus</taxon>
    </lineage>
</organism>
<dbReference type="GO" id="GO:0003755">
    <property type="term" value="F:peptidyl-prolyl cis-trans isomerase activity"/>
    <property type="evidence" value="ECO:0007669"/>
    <property type="project" value="UniProtKB-KW"/>
</dbReference>
<evidence type="ECO:0000256" key="6">
    <source>
        <dbReference type="ARBA" id="ARBA00023235"/>
    </source>
</evidence>
<dbReference type="SMART" id="SM00028">
    <property type="entry name" value="TPR"/>
    <property type="match status" value="3"/>
</dbReference>
<feature type="repeat" description="TPR" evidence="7">
    <location>
        <begin position="277"/>
        <end position="310"/>
    </location>
</feature>
<comment type="catalytic activity">
    <reaction evidence="1">
        <text>[protein]-peptidylproline (omega=180) = [protein]-peptidylproline (omega=0)</text>
        <dbReference type="Rhea" id="RHEA:16237"/>
        <dbReference type="Rhea" id="RHEA-COMP:10747"/>
        <dbReference type="Rhea" id="RHEA-COMP:10748"/>
        <dbReference type="ChEBI" id="CHEBI:83833"/>
        <dbReference type="ChEBI" id="CHEBI:83834"/>
        <dbReference type="EC" id="5.2.1.8"/>
    </reaction>
</comment>
<feature type="repeat" description="TPR" evidence="7">
    <location>
        <begin position="311"/>
        <end position="344"/>
    </location>
</feature>
<evidence type="ECO:0000256" key="2">
    <source>
        <dbReference type="ARBA" id="ARBA00013194"/>
    </source>
</evidence>
<dbReference type="GO" id="GO:0005829">
    <property type="term" value="C:cytosol"/>
    <property type="evidence" value="ECO:0007669"/>
    <property type="project" value="TreeGrafter"/>
</dbReference>
<dbReference type="SUPFAM" id="SSF50891">
    <property type="entry name" value="Cyclophilin-like"/>
    <property type="match status" value="1"/>
</dbReference>
<dbReference type="InterPro" id="IPR011990">
    <property type="entry name" value="TPR-like_helical_dom_sf"/>
</dbReference>
<evidence type="ECO:0000256" key="5">
    <source>
        <dbReference type="ARBA" id="ARBA00023110"/>
    </source>
</evidence>
<sequence length="375" mass="41964">MEARSGNTLFFITRAPNVFVQNDGVLNAGRIIFELAADIVPKTVENFRCLLTGEKGIGTKGKHFHYKGCTFHRIIKNFMVQGGDFTDHNGTGGESIYGENFDDENFKLKHHKAGILSMANAGKNTNSSQFFITTAATPHLDGKHVVFGEVLKGMGVVRALENVETSSSHKPKHACIIDDCGVFKPGDSLTLPVEDDGTGDDIPQYPEDTDVAIDDITAMLEIVEKLRLIGNEQFKAKNPDLARQKYEKALRFYDTLDLATKEGRNPDDEKILFKAQHPIRLNLGACYLELKQYEDAMVQCDKALHMDASSAKGWYRRGKAEMALKLYEQAAEDFEATLLREPDNKAAKNELERARQFIRDSKKREKAAYAKMFSS</sequence>
<evidence type="ECO:0000256" key="1">
    <source>
        <dbReference type="ARBA" id="ARBA00000971"/>
    </source>
</evidence>
<dbReference type="EC" id="5.2.1.8" evidence="2"/>
<dbReference type="PANTHER" id="PTHR11071">
    <property type="entry name" value="PEPTIDYL-PROLYL CIS-TRANS ISOMERASE"/>
    <property type="match status" value="1"/>
</dbReference>
<gene>
    <name evidence="9" type="ORF">BSL78_01865</name>
</gene>
<dbReference type="PROSITE" id="PS50005">
    <property type="entry name" value="TPR"/>
    <property type="match status" value="2"/>
</dbReference>